<dbReference type="PROSITE" id="PS50109">
    <property type="entry name" value="HIS_KIN"/>
    <property type="match status" value="1"/>
</dbReference>
<keyword evidence="4" id="KW-0902">Two-component regulatory system</keyword>
<evidence type="ECO:0000259" key="5">
    <source>
        <dbReference type="PROSITE" id="PS50042"/>
    </source>
</evidence>
<reference evidence="8" key="1">
    <citation type="submission" date="2023-07" db="EMBL/GenBank/DDBJ databases">
        <title>30 novel species of actinomycetes from the DSMZ collection.</title>
        <authorList>
            <person name="Nouioui I."/>
        </authorList>
    </citation>
    <scope>NUCLEOTIDE SEQUENCE [LARGE SCALE GENOMIC DNA]</scope>
    <source>
        <strain evidence="8">DSM 45834</strain>
    </source>
</reference>
<dbReference type="SUPFAM" id="SSF51206">
    <property type="entry name" value="cAMP-binding domain-like"/>
    <property type="match status" value="1"/>
</dbReference>
<dbReference type="RefSeq" id="WP_311557790.1">
    <property type="nucleotide sequence ID" value="NZ_JAVREJ010000013.1"/>
</dbReference>
<dbReference type="GO" id="GO:0005524">
    <property type="term" value="F:ATP binding"/>
    <property type="evidence" value="ECO:0007669"/>
    <property type="project" value="UniProtKB-KW"/>
</dbReference>
<dbReference type="SMART" id="SM00387">
    <property type="entry name" value="HATPase_c"/>
    <property type="match status" value="1"/>
</dbReference>
<comment type="catalytic activity">
    <reaction evidence="1">
        <text>ATP + protein L-histidine = ADP + protein N-phospho-L-histidine.</text>
        <dbReference type="EC" id="2.7.13.3"/>
    </reaction>
</comment>
<evidence type="ECO:0000256" key="1">
    <source>
        <dbReference type="ARBA" id="ARBA00000085"/>
    </source>
</evidence>
<keyword evidence="8" id="KW-1185">Reference proteome</keyword>
<keyword evidence="7" id="KW-0547">Nucleotide-binding</keyword>
<accession>A0ABU2NDB0</accession>
<keyword evidence="3" id="KW-0418">Kinase</keyword>
<evidence type="ECO:0000256" key="4">
    <source>
        <dbReference type="ARBA" id="ARBA00023012"/>
    </source>
</evidence>
<dbReference type="InterPro" id="IPR000595">
    <property type="entry name" value="cNMP-bd_dom"/>
</dbReference>
<dbReference type="SUPFAM" id="SSF55874">
    <property type="entry name" value="ATPase domain of HSP90 chaperone/DNA topoisomerase II/histidine kinase"/>
    <property type="match status" value="1"/>
</dbReference>
<sequence length="487" mass="53551">MTVPETTKRRIPPEELRGLFLFEHLDDEQLSWVCEHSDVVDVPAGEELVVEGNPAECFYVLLRGALVMSRQVGAEQVEINRTDYRGSYVGAVQFYLGDQTEQIYGATVRTTANSMFLAVRAREFREVFRAWYPMAVHLLQGLFLGQQNTAAVIGQRERLLALGKLSAGLTHELNNPAAAAGRAAHDLGDRVAGMRHKLAMIADGSLDRSQLKKLVLAQDKFVEKARHAPDLTSLQTSDAEDELADWIDDHGVSDGWQLAPIFVAGGLGVDDLEAVLAACPDCPLEGTLRWLAYTVETEGLIGEIIDSTTRISSLVNAAKQYSQMDRAPHQWLDIHEGLYATLTMLKPKLGGIQLVKECDKSLPRIPGYPAELNQVWTNLIENARDAMDGSGTLTIRTFREDDCVVIEFEDTGAGIAPEIKNRIFEPFFTTKPMGQGTGLGLDVSFRVIVNRHHGDLRVDSVPGRTVFRATLPMTESGASAPLDPDEG</sequence>
<dbReference type="Pfam" id="PF02518">
    <property type="entry name" value="HATPase_c"/>
    <property type="match status" value="1"/>
</dbReference>
<dbReference type="InterPro" id="IPR018488">
    <property type="entry name" value="cNMP-bd_CS"/>
</dbReference>
<dbReference type="Proteomes" id="UP001183202">
    <property type="component" value="Unassembled WGS sequence"/>
</dbReference>
<dbReference type="Gene3D" id="1.10.287.130">
    <property type="match status" value="1"/>
</dbReference>
<dbReference type="PROSITE" id="PS50042">
    <property type="entry name" value="CNMP_BINDING_3"/>
    <property type="match status" value="1"/>
</dbReference>
<proteinExistence type="predicted"/>
<dbReference type="PANTHER" id="PTHR43065:SF48">
    <property type="entry name" value="HISTIDINE KINASE"/>
    <property type="match status" value="1"/>
</dbReference>
<protein>
    <recommendedName>
        <fullName evidence="2">histidine kinase</fullName>
        <ecNumber evidence="2">2.7.13.3</ecNumber>
    </recommendedName>
</protein>
<feature type="domain" description="Histidine kinase" evidence="6">
    <location>
        <begin position="304"/>
        <end position="475"/>
    </location>
</feature>
<dbReference type="PANTHER" id="PTHR43065">
    <property type="entry name" value="SENSOR HISTIDINE KINASE"/>
    <property type="match status" value="1"/>
</dbReference>
<dbReference type="InterPro" id="IPR014710">
    <property type="entry name" value="RmlC-like_jellyroll"/>
</dbReference>
<comment type="caution">
    <text evidence="7">The sequence shown here is derived from an EMBL/GenBank/DDBJ whole genome shotgun (WGS) entry which is preliminary data.</text>
</comment>
<evidence type="ECO:0000256" key="3">
    <source>
        <dbReference type="ARBA" id="ARBA00022777"/>
    </source>
</evidence>
<evidence type="ECO:0000259" key="6">
    <source>
        <dbReference type="PROSITE" id="PS50109"/>
    </source>
</evidence>
<dbReference type="InterPro" id="IPR004358">
    <property type="entry name" value="Sig_transdc_His_kin-like_C"/>
</dbReference>
<keyword evidence="7" id="KW-0067">ATP-binding</keyword>
<gene>
    <name evidence="7" type="ORF">RM445_18185</name>
</gene>
<organism evidence="7 8">
    <name type="scientific">Pseudonocardia charpentierae</name>
    <dbReference type="NCBI Taxonomy" id="3075545"/>
    <lineage>
        <taxon>Bacteria</taxon>
        <taxon>Bacillati</taxon>
        <taxon>Actinomycetota</taxon>
        <taxon>Actinomycetes</taxon>
        <taxon>Pseudonocardiales</taxon>
        <taxon>Pseudonocardiaceae</taxon>
        <taxon>Pseudonocardia</taxon>
    </lineage>
</organism>
<dbReference type="CDD" id="cd00038">
    <property type="entry name" value="CAP_ED"/>
    <property type="match status" value="1"/>
</dbReference>
<dbReference type="Gene3D" id="3.30.565.10">
    <property type="entry name" value="Histidine kinase-like ATPase, C-terminal domain"/>
    <property type="match status" value="1"/>
</dbReference>
<dbReference type="InterPro" id="IPR005467">
    <property type="entry name" value="His_kinase_dom"/>
</dbReference>
<dbReference type="InterPro" id="IPR036890">
    <property type="entry name" value="HATPase_C_sf"/>
</dbReference>
<dbReference type="InterPro" id="IPR003594">
    <property type="entry name" value="HATPase_dom"/>
</dbReference>
<dbReference type="EMBL" id="JAVREJ010000013">
    <property type="protein sequence ID" value="MDT0351463.1"/>
    <property type="molecule type" value="Genomic_DNA"/>
</dbReference>
<dbReference type="Pfam" id="PF00027">
    <property type="entry name" value="cNMP_binding"/>
    <property type="match status" value="1"/>
</dbReference>
<evidence type="ECO:0000256" key="2">
    <source>
        <dbReference type="ARBA" id="ARBA00012438"/>
    </source>
</evidence>
<name>A0ABU2NDB0_9PSEU</name>
<evidence type="ECO:0000313" key="8">
    <source>
        <dbReference type="Proteomes" id="UP001183202"/>
    </source>
</evidence>
<dbReference type="Gene3D" id="2.60.120.10">
    <property type="entry name" value="Jelly Rolls"/>
    <property type="match status" value="1"/>
</dbReference>
<dbReference type="PRINTS" id="PR00344">
    <property type="entry name" value="BCTRLSENSOR"/>
</dbReference>
<keyword evidence="3" id="KW-0808">Transferase</keyword>
<dbReference type="SMART" id="SM00100">
    <property type="entry name" value="cNMP"/>
    <property type="match status" value="1"/>
</dbReference>
<dbReference type="InterPro" id="IPR018490">
    <property type="entry name" value="cNMP-bd_dom_sf"/>
</dbReference>
<dbReference type="EC" id="2.7.13.3" evidence="2"/>
<evidence type="ECO:0000313" key="7">
    <source>
        <dbReference type="EMBL" id="MDT0351463.1"/>
    </source>
</evidence>
<dbReference type="PROSITE" id="PS00888">
    <property type="entry name" value="CNMP_BINDING_1"/>
    <property type="match status" value="1"/>
</dbReference>
<feature type="domain" description="Cyclic nucleotide-binding" evidence="5">
    <location>
        <begin position="21"/>
        <end position="128"/>
    </location>
</feature>